<protein>
    <submittedName>
        <fullName evidence="4">Alpha/beta fold hydrolase</fullName>
    </submittedName>
</protein>
<reference evidence="4 5" key="1">
    <citation type="submission" date="2019-09" db="EMBL/GenBank/DDBJ databases">
        <title>Whole-genome sequence of the purple sulfur bacterium Thiohalocapsa marina DSM 19078.</title>
        <authorList>
            <person name="Kyndt J.A."/>
            <person name="Meyer T.E."/>
        </authorList>
    </citation>
    <scope>NUCLEOTIDE SEQUENCE [LARGE SCALE GENOMIC DNA]</scope>
    <source>
        <strain evidence="4 5">DSM 19078</strain>
    </source>
</reference>
<evidence type="ECO:0000256" key="2">
    <source>
        <dbReference type="ARBA" id="ARBA00023239"/>
    </source>
</evidence>
<dbReference type="Gene3D" id="3.40.50.1820">
    <property type="entry name" value="alpha/beta hydrolase"/>
    <property type="match status" value="1"/>
</dbReference>
<dbReference type="GO" id="GO:0016829">
    <property type="term" value="F:lyase activity"/>
    <property type="evidence" value="ECO:0007669"/>
    <property type="project" value="UniProtKB-KW"/>
</dbReference>
<dbReference type="AlphaFoldDB" id="A0A5M8FMR1"/>
<comment type="caution">
    <text evidence="4">The sequence shown here is derived from an EMBL/GenBank/DDBJ whole genome shotgun (WGS) entry which is preliminary data.</text>
</comment>
<evidence type="ECO:0000259" key="3">
    <source>
        <dbReference type="Pfam" id="PF12697"/>
    </source>
</evidence>
<dbReference type="GO" id="GO:0009234">
    <property type="term" value="P:menaquinone biosynthetic process"/>
    <property type="evidence" value="ECO:0007669"/>
    <property type="project" value="UniProtKB-KW"/>
</dbReference>
<dbReference type="PANTHER" id="PTHR42916">
    <property type="entry name" value="2-SUCCINYL-5-ENOLPYRUVYL-6-HYDROXY-3-CYCLOHEXENE-1-CARBOXYLATE SYNTHASE"/>
    <property type="match status" value="1"/>
</dbReference>
<evidence type="ECO:0000256" key="1">
    <source>
        <dbReference type="ARBA" id="ARBA00022428"/>
    </source>
</evidence>
<dbReference type="Proteomes" id="UP000322981">
    <property type="component" value="Unassembled WGS sequence"/>
</dbReference>
<evidence type="ECO:0000313" key="4">
    <source>
        <dbReference type="EMBL" id="KAA6186027.1"/>
    </source>
</evidence>
<evidence type="ECO:0000313" key="5">
    <source>
        <dbReference type="Proteomes" id="UP000322981"/>
    </source>
</evidence>
<keyword evidence="1" id="KW-0474">Menaquinone biosynthesis</keyword>
<sequence>MRPPTGYSGERVGGDGAPRWLLLHGLTGEGADWRLWPRDAPPALALDLPGHGGSPAPAADFGDEIARLLSALPASVDHLAGYSLGGRVALSLIAAAPRRFRAAIILSAHPGLMDAAARDARRAADRRWIALLQTAGIEAFVDAWQAQALFATQQRLPASVRRAQRQRRLAQDADALARSLACFGLAEMPDTRQALAHWPGRLDWIVGGADRKFATLAREVQTRRPDTRLHVLPGIGHNPLLEAPRQLTTLIMSLAIPMIKTYKIAKIDQLPRPHRGP</sequence>
<organism evidence="4 5">
    <name type="scientific">Thiohalocapsa marina</name>
    <dbReference type="NCBI Taxonomy" id="424902"/>
    <lineage>
        <taxon>Bacteria</taxon>
        <taxon>Pseudomonadati</taxon>
        <taxon>Pseudomonadota</taxon>
        <taxon>Gammaproteobacteria</taxon>
        <taxon>Chromatiales</taxon>
        <taxon>Chromatiaceae</taxon>
        <taxon>Thiohalocapsa</taxon>
    </lineage>
</organism>
<dbReference type="SUPFAM" id="SSF53474">
    <property type="entry name" value="alpha/beta-Hydrolases"/>
    <property type="match status" value="1"/>
</dbReference>
<dbReference type="GO" id="GO:0016787">
    <property type="term" value="F:hydrolase activity"/>
    <property type="evidence" value="ECO:0007669"/>
    <property type="project" value="UniProtKB-KW"/>
</dbReference>
<keyword evidence="2" id="KW-0456">Lyase</keyword>
<dbReference type="InterPro" id="IPR029058">
    <property type="entry name" value="AB_hydrolase_fold"/>
</dbReference>
<dbReference type="RefSeq" id="WP_150091648.1">
    <property type="nucleotide sequence ID" value="NZ_JBFUOH010000134.1"/>
</dbReference>
<gene>
    <name evidence="4" type="ORF">F2Q65_06580</name>
</gene>
<dbReference type="OrthoDB" id="149912at2"/>
<dbReference type="EMBL" id="VWXX01000006">
    <property type="protein sequence ID" value="KAA6186027.1"/>
    <property type="molecule type" value="Genomic_DNA"/>
</dbReference>
<dbReference type="Pfam" id="PF12697">
    <property type="entry name" value="Abhydrolase_6"/>
    <property type="match status" value="1"/>
</dbReference>
<accession>A0A5M8FMR1</accession>
<dbReference type="InterPro" id="IPR000073">
    <property type="entry name" value="AB_hydrolase_1"/>
</dbReference>
<keyword evidence="4" id="KW-0378">Hydrolase</keyword>
<keyword evidence="5" id="KW-1185">Reference proteome</keyword>
<dbReference type="PANTHER" id="PTHR42916:SF1">
    <property type="entry name" value="PROTEIN PHYLLO, CHLOROPLASTIC"/>
    <property type="match status" value="1"/>
</dbReference>
<name>A0A5M8FMR1_9GAMM</name>
<proteinExistence type="predicted"/>
<feature type="domain" description="AB hydrolase-1" evidence="3">
    <location>
        <begin position="21"/>
        <end position="246"/>
    </location>
</feature>